<keyword evidence="3" id="KW-0227">DNA damage</keyword>
<evidence type="ECO:0000313" key="13">
    <source>
        <dbReference type="Proteomes" id="UP001430356"/>
    </source>
</evidence>
<dbReference type="InterPro" id="IPR036465">
    <property type="entry name" value="vWFA_dom_sf"/>
</dbReference>
<dbReference type="Gene3D" id="4.10.970.10">
    <property type="entry name" value="Ku70, bridge and pillars"/>
    <property type="match status" value="1"/>
</dbReference>
<keyword evidence="8" id="KW-0233">DNA recombination</keyword>
<keyword evidence="4" id="KW-0378">Hydrolase</keyword>
<dbReference type="InterPro" id="IPR006164">
    <property type="entry name" value="DNA_bd_Ku70/Ku80"/>
</dbReference>
<dbReference type="AlphaFoldDB" id="A0AAW0F2G9"/>
<keyword evidence="5" id="KW-0347">Helicase</keyword>
<dbReference type="GO" id="GO:0000723">
    <property type="term" value="P:telomere maintenance"/>
    <property type="evidence" value="ECO:0007669"/>
    <property type="project" value="TreeGrafter"/>
</dbReference>
<dbReference type="InterPro" id="IPR036361">
    <property type="entry name" value="SAP_dom_sf"/>
</dbReference>
<sequence>MDEFAEWGENTTGYAAAGYADGAESGFEERSEQQWQRSQRDAVVCLVDCSESMFGLAPSSSSSSSPPGTAATVKRERLAADCSSLSDSAAAAVAAGGAAVSFFSATMRGILAFMQEKIMHNSKDVVAIVLYNTQASASSTGFRGVYVLQPATRIGTECTQRVEQLEAAGTPGTAAYEEFKTVVGHWPTTAAAAPPAATFKLSDALWEAQSILLTVRNAQAMRHRRIFVFTDCDDPSCGNAGERLQCRSRARDLGTEGVIMEVFGFGGAGAAADADRGGTSNASMTSIGAASQPHSASGSVGSLFAASGTRITSLDVSGAGSGAGVSRSDAPSPSAASFDGSAFWEPLLGVMCAAAEQHAVGRAAAGDPRNETAALGGGGGGAVHVSAGAGALQQLLNSVVRRVNPQRLYRRVLLRIGGVCGEGEGDGAAAATVPRMAVGMYMPLVQARPPQGEWLDERTNRLLRRVVRLHARTPASTTDGEEAAGQCEVPPSAVLHFAPVGGERVYLTSEERQKIVAVAAAGAEPGFTVLAFKDADAALRPEHVVRRCYALHGCVAPGGPPSPRLFTLLVRRLRAARKVAIAQYRSSAAAAPRLVALVPSPDLSTHPERRGLEPVEGLGLYVLPLPYAEELRAIPELSSCTPARRGVAAVVEGGPVDAAHRELAVQLVEALTVSYTADAVPNPVLQRQHRRLQELARRLFPLADNPLRPGAGMSSAVAGQDGAGDAAEAEAEVDNTVPDHDGMRRYAALFQSINSAVLGNDYDASDFCPKQPTATRHPRAGGSVVGAAAEEGERGATSIVQVVHDAAAHHTLEALTVPVLKEYLSAIGVSAGGARRKQDLLTLVQRHLPTPS</sequence>
<keyword evidence="13" id="KW-1185">Reference proteome</keyword>
<dbReference type="InterPro" id="IPR016194">
    <property type="entry name" value="SPOC-like_C_dom_sf"/>
</dbReference>
<dbReference type="SUPFAM" id="SSF100939">
    <property type="entry name" value="SPOC domain-like"/>
    <property type="match status" value="1"/>
</dbReference>
<evidence type="ECO:0000256" key="2">
    <source>
        <dbReference type="ARBA" id="ARBA00022741"/>
    </source>
</evidence>
<dbReference type="Pfam" id="PF03731">
    <property type="entry name" value="Ku_N"/>
    <property type="match status" value="1"/>
</dbReference>
<evidence type="ECO:0000256" key="1">
    <source>
        <dbReference type="ARBA" id="ARBA00004123"/>
    </source>
</evidence>
<dbReference type="Gene3D" id="3.40.50.410">
    <property type="entry name" value="von Willebrand factor, type A domain"/>
    <property type="match status" value="1"/>
</dbReference>
<dbReference type="GO" id="GO:0016787">
    <property type="term" value="F:hydrolase activity"/>
    <property type="evidence" value="ECO:0007669"/>
    <property type="project" value="UniProtKB-KW"/>
</dbReference>
<keyword evidence="7" id="KW-0238">DNA-binding</keyword>
<dbReference type="InterPro" id="IPR047087">
    <property type="entry name" value="KU70_core_dom"/>
</dbReference>
<evidence type="ECO:0000256" key="4">
    <source>
        <dbReference type="ARBA" id="ARBA00022801"/>
    </source>
</evidence>
<evidence type="ECO:0000256" key="7">
    <source>
        <dbReference type="ARBA" id="ARBA00023125"/>
    </source>
</evidence>
<dbReference type="Proteomes" id="UP001430356">
    <property type="component" value="Unassembled WGS sequence"/>
</dbReference>
<feature type="domain" description="Ku" evidence="11">
    <location>
        <begin position="486"/>
        <end position="642"/>
    </location>
</feature>
<dbReference type="GO" id="GO:0004386">
    <property type="term" value="F:helicase activity"/>
    <property type="evidence" value="ECO:0007669"/>
    <property type="project" value="UniProtKB-KW"/>
</dbReference>
<reference evidence="12 13" key="1">
    <citation type="journal article" date="2021" name="MBio">
        <title>A New Model Trypanosomatid, Novymonas esmeraldas: Genomic Perception of Its 'Candidatus Pandoraea novymonadis' Endosymbiont.</title>
        <authorList>
            <person name="Zakharova A."/>
            <person name="Saura A."/>
            <person name="Butenko A."/>
            <person name="Podesvova L."/>
            <person name="Warmusova S."/>
            <person name="Kostygov A.Y."/>
            <person name="Nenarokova A."/>
            <person name="Lukes J."/>
            <person name="Opperdoes F.R."/>
            <person name="Yurchenko V."/>
        </authorList>
    </citation>
    <scope>NUCLEOTIDE SEQUENCE [LARGE SCALE GENOMIC DNA]</scope>
    <source>
        <strain evidence="12 13">E262AT.01</strain>
    </source>
</reference>
<keyword evidence="2" id="KW-0547">Nucleotide-binding</keyword>
<dbReference type="SUPFAM" id="SSF53300">
    <property type="entry name" value="vWA-like"/>
    <property type="match status" value="1"/>
</dbReference>
<dbReference type="GO" id="GO:0042162">
    <property type="term" value="F:telomeric DNA binding"/>
    <property type="evidence" value="ECO:0007669"/>
    <property type="project" value="TreeGrafter"/>
</dbReference>
<dbReference type="Gene3D" id="1.10.1600.10">
    <property type="match status" value="1"/>
</dbReference>
<dbReference type="Pfam" id="PF02735">
    <property type="entry name" value="Ku"/>
    <property type="match status" value="1"/>
</dbReference>
<dbReference type="GO" id="GO:0006310">
    <property type="term" value="P:DNA recombination"/>
    <property type="evidence" value="ECO:0007669"/>
    <property type="project" value="UniProtKB-KW"/>
</dbReference>
<keyword evidence="6" id="KW-0067">ATP-binding</keyword>
<evidence type="ECO:0000256" key="3">
    <source>
        <dbReference type="ARBA" id="ARBA00022763"/>
    </source>
</evidence>
<evidence type="ECO:0000256" key="10">
    <source>
        <dbReference type="ARBA" id="ARBA00023242"/>
    </source>
</evidence>
<dbReference type="EMBL" id="JAECZO010000003">
    <property type="protein sequence ID" value="KAK7200032.1"/>
    <property type="molecule type" value="Genomic_DNA"/>
</dbReference>
<dbReference type="PANTHER" id="PTHR12604">
    <property type="entry name" value="KU AUTOANTIGEN DNA HELICASE"/>
    <property type="match status" value="1"/>
</dbReference>
<dbReference type="CDD" id="cd00788">
    <property type="entry name" value="KU70"/>
    <property type="match status" value="1"/>
</dbReference>
<dbReference type="InterPro" id="IPR005161">
    <property type="entry name" value="Ku_N"/>
</dbReference>
<proteinExistence type="predicted"/>
<keyword evidence="9" id="KW-0234">DNA repair</keyword>
<dbReference type="InterPro" id="IPR027388">
    <property type="entry name" value="Ku70_bridge/pillars_dom_sf"/>
</dbReference>
<evidence type="ECO:0000256" key="6">
    <source>
        <dbReference type="ARBA" id="ARBA00022840"/>
    </source>
</evidence>
<evidence type="ECO:0000313" key="12">
    <source>
        <dbReference type="EMBL" id="KAK7200032.1"/>
    </source>
</evidence>
<evidence type="ECO:0000256" key="9">
    <source>
        <dbReference type="ARBA" id="ARBA00023204"/>
    </source>
</evidence>
<protein>
    <submittedName>
        <fullName evidence="12">KU70 protein</fullName>
    </submittedName>
</protein>
<accession>A0AAW0F2G9</accession>
<gene>
    <name evidence="12" type="ORF">NESM_000052700</name>
</gene>
<dbReference type="GO" id="GO:0005524">
    <property type="term" value="F:ATP binding"/>
    <property type="evidence" value="ECO:0007669"/>
    <property type="project" value="UniProtKB-KW"/>
</dbReference>
<comment type="subcellular location">
    <subcellularLocation>
        <location evidence="1">Nucleus</location>
    </subcellularLocation>
</comment>
<evidence type="ECO:0000259" key="11">
    <source>
        <dbReference type="SMART" id="SM00559"/>
    </source>
</evidence>
<dbReference type="GO" id="GO:0003690">
    <property type="term" value="F:double-stranded DNA binding"/>
    <property type="evidence" value="ECO:0007669"/>
    <property type="project" value="TreeGrafter"/>
</dbReference>
<dbReference type="PANTHER" id="PTHR12604:SF2">
    <property type="entry name" value="X-RAY REPAIR CROSS-COMPLEMENTING PROTEIN 6"/>
    <property type="match status" value="1"/>
</dbReference>
<dbReference type="SMART" id="SM00559">
    <property type="entry name" value="Ku78"/>
    <property type="match status" value="1"/>
</dbReference>
<dbReference type="Gene3D" id="2.40.290.10">
    <property type="match status" value="1"/>
</dbReference>
<dbReference type="GO" id="GO:0043564">
    <property type="term" value="C:Ku70:Ku80 complex"/>
    <property type="evidence" value="ECO:0007669"/>
    <property type="project" value="TreeGrafter"/>
</dbReference>
<dbReference type="Gene3D" id="1.10.720.30">
    <property type="entry name" value="SAP domain"/>
    <property type="match status" value="1"/>
</dbReference>
<organism evidence="12 13">
    <name type="scientific">Novymonas esmeraldas</name>
    <dbReference type="NCBI Taxonomy" id="1808958"/>
    <lineage>
        <taxon>Eukaryota</taxon>
        <taxon>Discoba</taxon>
        <taxon>Euglenozoa</taxon>
        <taxon>Kinetoplastea</taxon>
        <taxon>Metakinetoplastina</taxon>
        <taxon>Trypanosomatida</taxon>
        <taxon>Trypanosomatidae</taxon>
        <taxon>Novymonas</taxon>
    </lineage>
</organism>
<keyword evidence="10" id="KW-0539">Nucleus</keyword>
<dbReference type="GO" id="GO:0006303">
    <property type="term" value="P:double-strand break repair via nonhomologous end joining"/>
    <property type="evidence" value="ECO:0007669"/>
    <property type="project" value="InterPro"/>
</dbReference>
<evidence type="ECO:0000256" key="5">
    <source>
        <dbReference type="ARBA" id="ARBA00022806"/>
    </source>
</evidence>
<comment type="caution">
    <text evidence="12">The sequence shown here is derived from an EMBL/GenBank/DDBJ whole genome shotgun (WGS) entry which is preliminary data.</text>
</comment>
<name>A0AAW0F2G9_9TRYP</name>
<evidence type="ECO:0000256" key="8">
    <source>
        <dbReference type="ARBA" id="ARBA00023172"/>
    </source>
</evidence>